<keyword evidence="6 10" id="KW-0812">Transmembrane</keyword>
<dbReference type="PANTHER" id="PTHR43823:SF3">
    <property type="entry name" value="MULTIDRUG EXPORT PROTEIN MEPA"/>
    <property type="match status" value="1"/>
</dbReference>
<feature type="transmembrane region" description="Helical" evidence="10">
    <location>
        <begin position="323"/>
        <end position="344"/>
    </location>
</feature>
<dbReference type="PIRSF" id="PIRSF006603">
    <property type="entry name" value="DinF"/>
    <property type="match status" value="1"/>
</dbReference>
<feature type="transmembrane region" description="Helical" evidence="10">
    <location>
        <begin position="364"/>
        <end position="385"/>
    </location>
</feature>
<feature type="transmembrane region" description="Helical" evidence="10">
    <location>
        <begin position="392"/>
        <end position="413"/>
    </location>
</feature>
<dbReference type="NCBIfam" id="TIGR00797">
    <property type="entry name" value="matE"/>
    <property type="match status" value="1"/>
</dbReference>
<dbReference type="EMBL" id="LNVX01000235">
    <property type="protein sequence ID" value="OEG71089.1"/>
    <property type="molecule type" value="Genomic_DNA"/>
</dbReference>
<feature type="transmembrane region" description="Helical" evidence="10">
    <location>
        <begin position="58"/>
        <end position="83"/>
    </location>
</feature>
<keyword evidence="4" id="KW-0813">Transport</keyword>
<dbReference type="GO" id="GO:0015297">
    <property type="term" value="F:antiporter activity"/>
    <property type="evidence" value="ECO:0007669"/>
    <property type="project" value="InterPro"/>
</dbReference>
<feature type="transmembrane region" description="Helical" evidence="10">
    <location>
        <begin position="20"/>
        <end position="38"/>
    </location>
</feature>
<dbReference type="PANTHER" id="PTHR43823">
    <property type="entry name" value="SPORULATION PROTEIN YKVU"/>
    <property type="match status" value="1"/>
</dbReference>
<evidence type="ECO:0000313" key="12">
    <source>
        <dbReference type="Proteomes" id="UP000095237"/>
    </source>
</evidence>
<evidence type="ECO:0000256" key="1">
    <source>
        <dbReference type="ARBA" id="ARBA00004651"/>
    </source>
</evidence>
<feature type="transmembrane region" description="Helical" evidence="10">
    <location>
        <begin position="274"/>
        <end position="295"/>
    </location>
</feature>
<keyword evidence="9" id="KW-0046">Antibiotic resistance</keyword>
<name>A0A1E5IKQ0_ENDTX</name>
<sequence length="451" mass="49469">MEKGRVLLTLGTADIGKLLVEYTIPAIIAMVTVSLYNITDSIFIGHGVGVMALSSLAVTFPVMNLAAAFGSLISVGAATLMSLRLGQKDYVAANYILGNVYVLNLITGILFSVTVLIFLNPILIFFGANSQMLLYARDFMIIILAGNVVTQTYIGLNTLLRSAGHPQKAMYATITTIFMNLILNPLFIFKFGWGIRGSAVATIISQFLVLAWQVWFFSNSKSSICLKKDFCRLKKEIVKGIFVIGIAPFLLNAAACVIIVLINKNLSYYGGNFAVGAYGIVNRMAYLFVMIVFGLNQGMQPIIGYNYGAALYGRVTEVLKKTIIIAVATMTFGSAFAELFPHSMASIFTDEKNLIDMTATGLRYAFMFFPFIGFQMVVSTFFQSIGKAQKTIFISLTRHVIFLIPLLIILPKYMNISGVWISISISDLASSIVAACLFTTQYRKLQSKKKG</sequence>
<feature type="transmembrane region" description="Helical" evidence="10">
    <location>
        <begin position="195"/>
        <end position="217"/>
    </location>
</feature>
<evidence type="ECO:0000256" key="8">
    <source>
        <dbReference type="ARBA" id="ARBA00023136"/>
    </source>
</evidence>
<comment type="similarity">
    <text evidence="2">Belongs to the multi antimicrobial extrusion (MATE) (TC 2.A.66.1) family. MepA subfamily.</text>
</comment>
<keyword evidence="7 10" id="KW-1133">Transmembrane helix</keyword>
<feature type="transmembrane region" description="Helical" evidence="10">
    <location>
        <begin position="95"/>
        <end position="119"/>
    </location>
</feature>
<dbReference type="InterPro" id="IPR051327">
    <property type="entry name" value="MATE_MepA_subfamily"/>
</dbReference>
<dbReference type="InterPro" id="IPR048279">
    <property type="entry name" value="MdtK-like"/>
</dbReference>
<feature type="transmembrane region" description="Helical" evidence="10">
    <location>
        <begin position="169"/>
        <end position="189"/>
    </location>
</feature>
<feature type="transmembrane region" description="Helical" evidence="10">
    <location>
        <begin position="139"/>
        <end position="160"/>
    </location>
</feature>
<dbReference type="GO" id="GO:0042910">
    <property type="term" value="F:xenobiotic transmembrane transporter activity"/>
    <property type="evidence" value="ECO:0007669"/>
    <property type="project" value="InterPro"/>
</dbReference>
<organism evidence="11 12">
    <name type="scientific">Endomicrobium trichonymphae</name>
    <dbReference type="NCBI Taxonomy" id="1408204"/>
    <lineage>
        <taxon>Bacteria</taxon>
        <taxon>Pseudomonadati</taxon>
        <taxon>Elusimicrobiota</taxon>
        <taxon>Endomicrobiia</taxon>
        <taxon>Endomicrobiales</taxon>
        <taxon>Endomicrobiaceae</taxon>
        <taxon>Candidatus Endomicrobiellum</taxon>
    </lineage>
</organism>
<evidence type="ECO:0000256" key="7">
    <source>
        <dbReference type="ARBA" id="ARBA00022989"/>
    </source>
</evidence>
<dbReference type="AlphaFoldDB" id="A0A1E5IKQ0"/>
<protein>
    <recommendedName>
        <fullName evidence="3">Multidrug export protein MepA</fullName>
    </recommendedName>
</protein>
<gene>
    <name evidence="11" type="ORF">ATZ36_16380</name>
</gene>
<evidence type="ECO:0000313" key="11">
    <source>
        <dbReference type="EMBL" id="OEG71089.1"/>
    </source>
</evidence>
<keyword evidence="5" id="KW-1003">Cell membrane</keyword>
<dbReference type="Pfam" id="PF01554">
    <property type="entry name" value="MatE"/>
    <property type="match status" value="2"/>
</dbReference>
<dbReference type="InterPro" id="IPR045070">
    <property type="entry name" value="MATE_MepA-like"/>
</dbReference>
<evidence type="ECO:0000256" key="2">
    <source>
        <dbReference type="ARBA" id="ARBA00008417"/>
    </source>
</evidence>
<dbReference type="CDD" id="cd13143">
    <property type="entry name" value="MATE_MepA_like"/>
    <property type="match status" value="1"/>
</dbReference>
<feature type="transmembrane region" description="Helical" evidence="10">
    <location>
        <begin position="237"/>
        <end position="262"/>
    </location>
</feature>
<feature type="transmembrane region" description="Helical" evidence="10">
    <location>
        <begin position="419"/>
        <end position="440"/>
    </location>
</feature>
<keyword evidence="12" id="KW-1185">Reference proteome</keyword>
<proteinExistence type="inferred from homology"/>
<dbReference type="InterPro" id="IPR002528">
    <property type="entry name" value="MATE_fam"/>
</dbReference>
<comment type="caution">
    <text evidence="11">The sequence shown here is derived from an EMBL/GenBank/DDBJ whole genome shotgun (WGS) entry which is preliminary data.</text>
</comment>
<evidence type="ECO:0000256" key="4">
    <source>
        <dbReference type="ARBA" id="ARBA00022448"/>
    </source>
</evidence>
<evidence type="ECO:0000256" key="9">
    <source>
        <dbReference type="ARBA" id="ARBA00023251"/>
    </source>
</evidence>
<keyword evidence="8 10" id="KW-0472">Membrane</keyword>
<accession>A0A1E5IKQ0</accession>
<evidence type="ECO:0000256" key="6">
    <source>
        <dbReference type="ARBA" id="ARBA00022692"/>
    </source>
</evidence>
<dbReference type="GO" id="GO:0005886">
    <property type="term" value="C:plasma membrane"/>
    <property type="evidence" value="ECO:0007669"/>
    <property type="project" value="UniProtKB-SubCell"/>
</dbReference>
<dbReference type="Proteomes" id="UP000095237">
    <property type="component" value="Unassembled WGS sequence"/>
</dbReference>
<dbReference type="GO" id="GO:0046677">
    <property type="term" value="P:response to antibiotic"/>
    <property type="evidence" value="ECO:0007669"/>
    <property type="project" value="UniProtKB-KW"/>
</dbReference>
<evidence type="ECO:0000256" key="10">
    <source>
        <dbReference type="SAM" id="Phobius"/>
    </source>
</evidence>
<comment type="subcellular location">
    <subcellularLocation>
        <location evidence="1">Cell membrane</location>
        <topology evidence="1">Multi-pass membrane protein</topology>
    </subcellularLocation>
</comment>
<evidence type="ECO:0000256" key="3">
    <source>
        <dbReference type="ARBA" id="ARBA00022106"/>
    </source>
</evidence>
<reference evidence="11 12" key="1">
    <citation type="submission" date="2015-11" db="EMBL/GenBank/DDBJ databases">
        <title>Evidence for parallel genomic evolution in an endosymbiosis of termite gut flagellates.</title>
        <authorList>
            <person name="Zheng H."/>
        </authorList>
    </citation>
    <scope>NUCLEOTIDE SEQUENCE [LARGE SCALE GENOMIC DNA]</scope>
    <source>
        <strain evidence="11 12">CET450</strain>
    </source>
</reference>
<evidence type="ECO:0000256" key="5">
    <source>
        <dbReference type="ARBA" id="ARBA00022475"/>
    </source>
</evidence>